<comment type="caution">
    <text evidence="6">The sequence shown here is derived from an EMBL/GenBank/DDBJ whole genome shotgun (WGS) entry which is preliminary data.</text>
</comment>
<evidence type="ECO:0000259" key="5">
    <source>
        <dbReference type="PROSITE" id="PS50011"/>
    </source>
</evidence>
<dbReference type="CDD" id="cd14014">
    <property type="entry name" value="STKc_PknB_like"/>
    <property type="match status" value="1"/>
</dbReference>
<dbReference type="GO" id="GO:0005524">
    <property type="term" value="F:ATP binding"/>
    <property type="evidence" value="ECO:0007669"/>
    <property type="project" value="UniProtKB-KW"/>
</dbReference>
<evidence type="ECO:0000256" key="2">
    <source>
        <dbReference type="ARBA" id="ARBA00022741"/>
    </source>
</evidence>
<name>A0A5C6FLL8_9BACT</name>
<dbReference type="Gene3D" id="1.10.510.10">
    <property type="entry name" value="Transferase(Phosphotransferase) domain 1"/>
    <property type="match status" value="1"/>
</dbReference>
<sequence>MRSVNDREADEKFVGTAVDRSLVSQDGATQITARLAVGDGPAQRIALEGGWMSPTAIEITEAFMSPEDLAPGYKLLDVIGQGALGVVYRAHQERLRRDVAVKAILQARSTQSGVLQRFQKEATAIGRMQHPNIVSAFDSGTHRGRVYLVMEWVRGGDLRSRIERGRLPLAHALSIVKQAAMGLAYAASHDIIHRDIKPANLMLADAPAGYDLPPGAPLVKIADFGLARFNDPGGIEDDQLTVTGATLGTPMYCAPEQLTGDPVDHRADIYALGATLFTMLSGVPPYDSVRIHSLVLAKVTGEPPRWEQFPDTVPTSVRELIVDMIQPDPSKRIADYATLIRRIDAQVHAPESSVAKSGTSIVPSRLHRRTVITALVAGIVSIVGVGGLLISKKNSDVKPPRSIETLWSQPLFDGQSLAGWTNHQSVWSVRADAEGSRVLAGKGLISHPISELPSELSGPAVGRGVRVRVDTSTAGAAEVQLAFEAESPNETIQWCVRLTRGEAQLGRRAGIDGEWVKHAGHAADQSPDSESPVWQDVQWSQFGQRWFAYHDGKLLGSFDVVAESTPVLRLAAEGGEAFFSDISVFGLESQST</sequence>
<dbReference type="InterPro" id="IPR008271">
    <property type="entry name" value="Ser/Thr_kinase_AS"/>
</dbReference>
<dbReference type="PANTHER" id="PTHR43289">
    <property type="entry name" value="MITOGEN-ACTIVATED PROTEIN KINASE KINASE KINASE 20-RELATED"/>
    <property type="match status" value="1"/>
</dbReference>
<gene>
    <name evidence="6" type="primary">prkC_8</name>
    <name evidence="6" type="ORF">Poly51_09850</name>
</gene>
<dbReference type="EMBL" id="SJPW01000001">
    <property type="protein sequence ID" value="TWU60704.1"/>
    <property type="molecule type" value="Genomic_DNA"/>
</dbReference>
<dbReference type="OrthoDB" id="240423at2"/>
<protein>
    <submittedName>
        <fullName evidence="6">Serine/threonine-protein kinase PrkC</fullName>
        <ecNumber evidence="6">2.7.11.1</ecNumber>
    </submittedName>
</protein>
<dbReference type="Pfam" id="PF00069">
    <property type="entry name" value="Pkinase"/>
    <property type="match status" value="1"/>
</dbReference>
<dbReference type="GO" id="GO:0004674">
    <property type="term" value="F:protein serine/threonine kinase activity"/>
    <property type="evidence" value="ECO:0007669"/>
    <property type="project" value="UniProtKB-EC"/>
</dbReference>
<dbReference type="Gene3D" id="3.30.200.20">
    <property type="entry name" value="Phosphorylase Kinase, domain 1"/>
    <property type="match status" value="1"/>
</dbReference>
<accession>A0A5C6FLL8</accession>
<dbReference type="EC" id="2.7.11.1" evidence="6"/>
<dbReference type="SUPFAM" id="SSF56112">
    <property type="entry name" value="Protein kinase-like (PK-like)"/>
    <property type="match status" value="1"/>
</dbReference>
<evidence type="ECO:0000256" key="4">
    <source>
        <dbReference type="ARBA" id="ARBA00022840"/>
    </source>
</evidence>
<keyword evidence="1 6" id="KW-0808">Transferase</keyword>
<dbReference type="SMART" id="SM00220">
    <property type="entry name" value="S_TKc"/>
    <property type="match status" value="1"/>
</dbReference>
<dbReference type="Proteomes" id="UP000318288">
    <property type="component" value="Unassembled WGS sequence"/>
</dbReference>
<dbReference type="PROSITE" id="PS00108">
    <property type="entry name" value="PROTEIN_KINASE_ST"/>
    <property type="match status" value="1"/>
</dbReference>
<feature type="domain" description="Protein kinase" evidence="5">
    <location>
        <begin position="73"/>
        <end position="347"/>
    </location>
</feature>
<dbReference type="PROSITE" id="PS50011">
    <property type="entry name" value="PROTEIN_KINASE_DOM"/>
    <property type="match status" value="1"/>
</dbReference>
<dbReference type="InterPro" id="IPR011009">
    <property type="entry name" value="Kinase-like_dom_sf"/>
</dbReference>
<dbReference type="InterPro" id="IPR000719">
    <property type="entry name" value="Prot_kinase_dom"/>
</dbReference>
<keyword evidence="4" id="KW-0067">ATP-binding</keyword>
<dbReference type="AlphaFoldDB" id="A0A5C6FLL8"/>
<evidence type="ECO:0000256" key="1">
    <source>
        <dbReference type="ARBA" id="ARBA00022679"/>
    </source>
</evidence>
<organism evidence="6 7">
    <name type="scientific">Rubripirellula tenax</name>
    <dbReference type="NCBI Taxonomy" id="2528015"/>
    <lineage>
        <taxon>Bacteria</taxon>
        <taxon>Pseudomonadati</taxon>
        <taxon>Planctomycetota</taxon>
        <taxon>Planctomycetia</taxon>
        <taxon>Pirellulales</taxon>
        <taxon>Pirellulaceae</taxon>
        <taxon>Rubripirellula</taxon>
    </lineage>
</organism>
<dbReference type="PANTHER" id="PTHR43289:SF6">
    <property type="entry name" value="SERINE_THREONINE-PROTEIN KINASE NEKL-3"/>
    <property type="match status" value="1"/>
</dbReference>
<keyword evidence="7" id="KW-1185">Reference proteome</keyword>
<evidence type="ECO:0000256" key="3">
    <source>
        <dbReference type="ARBA" id="ARBA00022777"/>
    </source>
</evidence>
<evidence type="ECO:0000313" key="6">
    <source>
        <dbReference type="EMBL" id="TWU60704.1"/>
    </source>
</evidence>
<keyword evidence="3 6" id="KW-0418">Kinase</keyword>
<keyword evidence="2" id="KW-0547">Nucleotide-binding</keyword>
<reference evidence="6 7" key="1">
    <citation type="submission" date="2019-02" db="EMBL/GenBank/DDBJ databases">
        <title>Deep-cultivation of Planctomycetes and their phenomic and genomic characterization uncovers novel biology.</title>
        <authorList>
            <person name="Wiegand S."/>
            <person name="Jogler M."/>
            <person name="Boedeker C."/>
            <person name="Pinto D."/>
            <person name="Vollmers J."/>
            <person name="Rivas-Marin E."/>
            <person name="Kohn T."/>
            <person name="Peeters S.H."/>
            <person name="Heuer A."/>
            <person name="Rast P."/>
            <person name="Oberbeckmann S."/>
            <person name="Bunk B."/>
            <person name="Jeske O."/>
            <person name="Meyerdierks A."/>
            <person name="Storesund J.E."/>
            <person name="Kallscheuer N."/>
            <person name="Luecker S."/>
            <person name="Lage O.M."/>
            <person name="Pohl T."/>
            <person name="Merkel B.J."/>
            <person name="Hornburger P."/>
            <person name="Mueller R.-W."/>
            <person name="Bruemmer F."/>
            <person name="Labrenz M."/>
            <person name="Spormann A.M."/>
            <person name="Op Den Camp H."/>
            <person name="Overmann J."/>
            <person name="Amann R."/>
            <person name="Jetten M.S.M."/>
            <person name="Mascher T."/>
            <person name="Medema M.H."/>
            <person name="Devos D.P."/>
            <person name="Kaster A.-K."/>
            <person name="Ovreas L."/>
            <person name="Rohde M."/>
            <person name="Galperin M.Y."/>
            <person name="Jogler C."/>
        </authorList>
    </citation>
    <scope>NUCLEOTIDE SEQUENCE [LARGE SCALE GENOMIC DNA]</scope>
    <source>
        <strain evidence="6 7">Poly51</strain>
    </source>
</reference>
<proteinExistence type="predicted"/>
<evidence type="ECO:0000313" key="7">
    <source>
        <dbReference type="Proteomes" id="UP000318288"/>
    </source>
</evidence>